<comment type="caution">
    <text evidence="2">The sequence shown here is derived from an EMBL/GenBank/DDBJ whole genome shotgun (WGS) entry which is preliminary data.</text>
</comment>
<feature type="region of interest" description="Disordered" evidence="1">
    <location>
        <begin position="645"/>
        <end position="692"/>
    </location>
</feature>
<proteinExistence type="predicted"/>
<feature type="compositionally biased region" description="Polar residues" evidence="1">
    <location>
        <begin position="475"/>
        <end position="492"/>
    </location>
</feature>
<evidence type="ECO:0000313" key="3">
    <source>
        <dbReference type="Proteomes" id="UP001497623"/>
    </source>
</evidence>
<dbReference type="EMBL" id="CAXKWB010006032">
    <property type="protein sequence ID" value="CAL4081058.1"/>
    <property type="molecule type" value="Genomic_DNA"/>
</dbReference>
<keyword evidence="3" id="KW-1185">Reference proteome</keyword>
<feature type="region of interest" description="Disordered" evidence="1">
    <location>
        <begin position="582"/>
        <end position="624"/>
    </location>
</feature>
<reference evidence="2 3" key="1">
    <citation type="submission" date="2024-05" db="EMBL/GenBank/DDBJ databases">
        <authorList>
            <person name="Wallberg A."/>
        </authorList>
    </citation>
    <scope>NUCLEOTIDE SEQUENCE [LARGE SCALE GENOMIC DNA]</scope>
</reference>
<gene>
    <name evidence="2" type="ORF">MNOR_LOCUS11457</name>
</gene>
<feature type="region of interest" description="Disordered" evidence="1">
    <location>
        <begin position="475"/>
        <end position="519"/>
    </location>
</feature>
<name>A0AAV2QDJ4_MEGNR</name>
<evidence type="ECO:0000256" key="1">
    <source>
        <dbReference type="SAM" id="MobiDB-lite"/>
    </source>
</evidence>
<dbReference type="AlphaFoldDB" id="A0AAV2QDJ4"/>
<organism evidence="2 3">
    <name type="scientific">Meganyctiphanes norvegica</name>
    <name type="common">Northern krill</name>
    <name type="synonym">Thysanopoda norvegica</name>
    <dbReference type="NCBI Taxonomy" id="48144"/>
    <lineage>
        <taxon>Eukaryota</taxon>
        <taxon>Metazoa</taxon>
        <taxon>Ecdysozoa</taxon>
        <taxon>Arthropoda</taxon>
        <taxon>Crustacea</taxon>
        <taxon>Multicrustacea</taxon>
        <taxon>Malacostraca</taxon>
        <taxon>Eumalacostraca</taxon>
        <taxon>Eucarida</taxon>
        <taxon>Euphausiacea</taxon>
        <taxon>Euphausiidae</taxon>
        <taxon>Meganyctiphanes</taxon>
    </lineage>
</organism>
<dbReference type="Proteomes" id="UP001497623">
    <property type="component" value="Unassembled WGS sequence"/>
</dbReference>
<feature type="compositionally biased region" description="Polar residues" evidence="1">
    <location>
        <begin position="373"/>
        <end position="403"/>
    </location>
</feature>
<sequence length="692" mass="76516">MTQEEDDLEEELRRLDIREDHGAEDSDATPTNTPPTPPPALYVQKYPQSRTDAIYDQPFRKYSGISAIFGDYDSSRSDSSLSWGEDEFEGEATRQVTALFDQLDTLLYQDEKPLHPGVFCHELSRKKNNKKKPGYKWDLDEDVLEQQNRLNANNERNVCENGDESNLLFVKKTDNGKSGVDVEEQPSASDELVQECNTWVKHFPHFRCRGHHLEPDLLLMLEGKEWGESSEGQFRDRSAIEEEDKEEIICKDGDFYDLLPMVSLQSIVAEKKPSTSSKSGGGSSGGQSRVCSGSSDPEVLKEQVLIMLFDKIWLNKVAPTLNPLLHQYAKYVIEQSVQYSSLSREPSTRGSRHGVLSRRPSANEGSRMENLEGSRNTKNSMSTAMGNTRPVSSLINTREVSANSRGLGFSRRPLSGLSRPSSAANRLPRNSQWEALQRQELHEILQVSTKPLLLQASAMAGNLTPLSLPSVANTPRASVANQRPVSSRSTNHLLAPMRIDSLEINRDQRPSSTSSNQTRNRFQEKFLHLAKQGTIQELGDVAEDGRIDGCITPDLPTPTWSRHLTFLPPIGGDSTTESIKLNGTSLTPSAGYSSMASRRKRSASIERSSFSTLQEYSPSETGARIPTTHSAAAAMPLSLSIKGSPLSSPPIASASAASNQPLQSPQDKTNKHLGPPIIETRGIRKLTRPVLP</sequence>
<feature type="compositionally biased region" description="Basic and acidic residues" evidence="1">
    <location>
        <begin position="500"/>
        <end position="509"/>
    </location>
</feature>
<feature type="compositionally biased region" description="Basic and acidic residues" evidence="1">
    <location>
        <begin position="11"/>
        <end position="24"/>
    </location>
</feature>
<feature type="compositionally biased region" description="Basic residues" evidence="1">
    <location>
        <begin position="683"/>
        <end position="692"/>
    </location>
</feature>
<feature type="compositionally biased region" description="Polar residues" evidence="1">
    <location>
        <begin position="605"/>
        <end position="620"/>
    </location>
</feature>
<feature type="compositionally biased region" description="Low complexity" evidence="1">
    <location>
        <begin position="286"/>
        <end position="295"/>
    </location>
</feature>
<feature type="compositionally biased region" description="Low complexity" evidence="1">
    <location>
        <begin position="404"/>
        <end position="422"/>
    </location>
</feature>
<evidence type="ECO:0008006" key="4">
    <source>
        <dbReference type="Google" id="ProtNLM"/>
    </source>
</evidence>
<feature type="compositionally biased region" description="Polar residues" evidence="1">
    <location>
        <begin position="340"/>
        <end position="349"/>
    </location>
</feature>
<evidence type="ECO:0000313" key="2">
    <source>
        <dbReference type="EMBL" id="CAL4081058.1"/>
    </source>
</evidence>
<protein>
    <recommendedName>
        <fullName evidence="4">DUF3719 domain-containing protein</fullName>
    </recommendedName>
</protein>
<feature type="compositionally biased region" description="Low complexity" evidence="1">
    <location>
        <begin position="645"/>
        <end position="658"/>
    </location>
</feature>
<feature type="region of interest" description="Disordered" evidence="1">
    <location>
        <begin position="270"/>
        <end position="295"/>
    </location>
</feature>
<feature type="region of interest" description="Disordered" evidence="1">
    <location>
        <begin position="340"/>
        <end position="429"/>
    </location>
</feature>
<feature type="compositionally biased region" description="Acidic residues" evidence="1">
    <location>
        <begin position="1"/>
        <end position="10"/>
    </location>
</feature>
<feature type="compositionally biased region" description="Polar residues" evidence="1">
    <location>
        <begin position="510"/>
        <end position="519"/>
    </location>
</feature>
<accession>A0AAV2QDJ4</accession>
<feature type="compositionally biased region" description="Polar residues" evidence="1">
    <location>
        <begin position="582"/>
        <end position="592"/>
    </location>
</feature>
<feature type="region of interest" description="Disordered" evidence="1">
    <location>
        <begin position="1"/>
        <end position="48"/>
    </location>
</feature>